<evidence type="ECO:0000256" key="2">
    <source>
        <dbReference type="ARBA" id="ARBA00023125"/>
    </source>
</evidence>
<name>A0A4Q7P3H3_9FIRM</name>
<dbReference type="InterPro" id="IPR011991">
    <property type="entry name" value="ArsR-like_HTH"/>
</dbReference>
<evidence type="ECO:0000256" key="1">
    <source>
        <dbReference type="ARBA" id="ARBA00023015"/>
    </source>
</evidence>
<evidence type="ECO:0000313" key="6">
    <source>
        <dbReference type="Proteomes" id="UP000292927"/>
    </source>
</evidence>
<dbReference type="OrthoDB" id="1706794at2"/>
<dbReference type="InterPro" id="IPR001845">
    <property type="entry name" value="HTH_ArsR_DNA-bd_dom"/>
</dbReference>
<organism evidence="5 6">
    <name type="scientific">Cuneatibacter caecimuris</name>
    <dbReference type="NCBI Taxonomy" id="1796618"/>
    <lineage>
        <taxon>Bacteria</taxon>
        <taxon>Bacillati</taxon>
        <taxon>Bacillota</taxon>
        <taxon>Clostridia</taxon>
        <taxon>Lachnospirales</taxon>
        <taxon>Lachnospiraceae</taxon>
        <taxon>Cuneatibacter</taxon>
    </lineage>
</organism>
<dbReference type="PANTHER" id="PTHR33154:SF18">
    <property type="entry name" value="ARSENICAL RESISTANCE OPERON REPRESSOR"/>
    <property type="match status" value="1"/>
</dbReference>
<evidence type="ECO:0000259" key="4">
    <source>
        <dbReference type="PROSITE" id="PS50987"/>
    </source>
</evidence>
<dbReference type="Proteomes" id="UP000292927">
    <property type="component" value="Unassembled WGS sequence"/>
</dbReference>
<feature type="domain" description="HTH arsR-type" evidence="4">
    <location>
        <begin position="266"/>
        <end position="362"/>
    </location>
</feature>
<keyword evidence="1" id="KW-0805">Transcription regulation</keyword>
<dbReference type="Gene3D" id="1.10.10.10">
    <property type="entry name" value="Winged helix-like DNA-binding domain superfamily/Winged helix DNA-binding domain"/>
    <property type="match status" value="1"/>
</dbReference>
<keyword evidence="2 5" id="KW-0238">DNA-binding</keyword>
<dbReference type="CDD" id="cd00090">
    <property type="entry name" value="HTH_ARSR"/>
    <property type="match status" value="1"/>
</dbReference>
<dbReference type="RefSeq" id="WP_130435592.1">
    <property type="nucleotide sequence ID" value="NZ_SGXF01000004.1"/>
</dbReference>
<proteinExistence type="predicted"/>
<dbReference type="InterPro" id="IPR036388">
    <property type="entry name" value="WH-like_DNA-bd_sf"/>
</dbReference>
<dbReference type="InterPro" id="IPR036390">
    <property type="entry name" value="WH_DNA-bd_sf"/>
</dbReference>
<dbReference type="GO" id="GO:0003677">
    <property type="term" value="F:DNA binding"/>
    <property type="evidence" value="ECO:0007669"/>
    <property type="project" value="UniProtKB-KW"/>
</dbReference>
<dbReference type="PROSITE" id="PS50987">
    <property type="entry name" value="HTH_ARSR_2"/>
    <property type="match status" value="1"/>
</dbReference>
<dbReference type="PANTHER" id="PTHR33154">
    <property type="entry name" value="TRANSCRIPTIONAL REGULATOR, ARSR FAMILY"/>
    <property type="match status" value="1"/>
</dbReference>
<dbReference type="InterPro" id="IPR051081">
    <property type="entry name" value="HTH_MetalResp_TranReg"/>
</dbReference>
<dbReference type="SMART" id="SM00418">
    <property type="entry name" value="HTH_ARSR"/>
    <property type="match status" value="1"/>
</dbReference>
<gene>
    <name evidence="5" type="ORF">EV209_2324</name>
</gene>
<evidence type="ECO:0000313" key="5">
    <source>
        <dbReference type="EMBL" id="RZS94481.1"/>
    </source>
</evidence>
<reference evidence="5 6" key="1">
    <citation type="submission" date="2019-02" db="EMBL/GenBank/DDBJ databases">
        <title>Genomic Encyclopedia of Type Strains, Phase IV (KMG-IV): sequencing the most valuable type-strain genomes for metagenomic binning, comparative biology and taxonomic classification.</title>
        <authorList>
            <person name="Goeker M."/>
        </authorList>
    </citation>
    <scope>NUCLEOTIDE SEQUENCE [LARGE SCALE GENOMIC DNA]</scope>
    <source>
        <strain evidence="5 6">DSM 29486</strain>
    </source>
</reference>
<dbReference type="EMBL" id="SGXF01000004">
    <property type="protein sequence ID" value="RZS94481.1"/>
    <property type="molecule type" value="Genomic_DNA"/>
</dbReference>
<dbReference type="AlphaFoldDB" id="A0A4Q7P3H3"/>
<sequence>MINYNDEPNLLLEALAYLGRRASGSTWNHMEERIRYRHIKMNSAFQEQFSRLKTFTKKVDKQLALDEKDFSPLFSNLDGLPANTVGSASIAFTLFYTALEHFDGDFEAIVESLKANPPDEIARGIALVLDFTDDSSGQEPLTASKFMQLVLAQSLPDSTKVSILDTYNQYTSLIDEAAFFLKPVIRILSQEYESLKRLVSFFTKDLSSLGYPEFLAQMSHLKFDADASYLLRPFVFGMDTNIGSDIVPQTLCLYCGILRRDLSHMLSESLPSAEDVYNVYHVLGDKTRFDILCYLRGRKAYGQELSNYFNLSRNTIHHHMNKLVNSNMVQCTMEGNRVYYFLNQDALHSMVHRQYELFCDEQD</sequence>
<dbReference type="Pfam" id="PF01022">
    <property type="entry name" value="HTH_5"/>
    <property type="match status" value="1"/>
</dbReference>
<accession>A0A4Q7P3H3</accession>
<comment type="caution">
    <text evidence="5">The sequence shown here is derived from an EMBL/GenBank/DDBJ whole genome shotgun (WGS) entry which is preliminary data.</text>
</comment>
<evidence type="ECO:0000256" key="3">
    <source>
        <dbReference type="ARBA" id="ARBA00023163"/>
    </source>
</evidence>
<keyword evidence="3" id="KW-0804">Transcription</keyword>
<dbReference type="GO" id="GO:0003700">
    <property type="term" value="F:DNA-binding transcription factor activity"/>
    <property type="evidence" value="ECO:0007669"/>
    <property type="project" value="InterPro"/>
</dbReference>
<keyword evidence="6" id="KW-1185">Reference proteome</keyword>
<dbReference type="PRINTS" id="PR00778">
    <property type="entry name" value="HTHARSR"/>
</dbReference>
<dbReference type="SUPFAM" id="SSF46785">
    <property type="entry name" value="Winged helix' DNA-binding domain"/>
    <property type="match status" value="1"/>
</dbReference>
<protein>
    <submittedName>
        <fullName evidence="5">DNA-binding transcriptional ArsR family regulator</fullName>
    </submittedName>
</protein>